<sequence length="104" mass="12156">MVKNILARLYEHVASGKSNAVSTITDILEYQGGVEDIEQNPQPFLDYLHDKFDILDWFETRIILEDMLCVTFPRLFDEHLERATTVEQFEQTLLPYMEVEDDSA</sequence>
<gene>
    <name evidence="1" type="ORF">YOLOSWAG_275</name>
</gene>
<protein>
    <submittedName>
        <fullName evidence="1">Uncharacterized protein</fullName>
    </submittedName>
</protein>
<reference evidence="1 2" key="1">
    <citation type="submission" date="2017-01" db="EMBL/GenBank/DDBJ databases">
        <authorList>
            <person name="Mah S.A."/>
            <person name="Swanson W.J."/>
            <person name="Moy G.W."/>
            <person name="Vacquier V.D."/>
        </authorList>
    </citation>
    <scope>NUCLEOTIDE SEQUENCE [LARGE SCALE GENOMIC DNA]</scope>
</reference>
<evidence type="ECO:0000313" key="1">
    <source>
        <dbReference type="EMBL" id="AQT28747.1"/>
    </source>
</evidence>
<evidence type="ECO:0000313" key="2">
    <source>
        <dbReference type="Proteomes" id="UP000221250"/>
    </source>
</evidence>
<keyword evidence="2" id="KW-1185">Reference proteome</keyword>
<accession>A0A1S6L3J2</accession>
<organism evidence="1 2">
    <name type="scientific">Erwinia phage vB_EamM_Yoloswag</name>
    <dbReference type="NCBI Taxonomy" id="1958956"/>
    <lineage>
        <taxon>Viruses</taxon>
        <taxon>Duplodnaviria</taxon>
        <taxon>Heunggongvirae</taxon>
        <taxon>Uroviricota</taxon>
        <taxon>Caudoviricetes</taxon>
        <taxon>Yoloswagvirus</taxon>
        <taxon>Yoloswagvirus yoloswag</taxon>
    </lineage>
</organism>
<dbReference type="EMBL" id="KY448244">
    <property type="protein sequence ID" value="AQT28747.1"/>
    <property type="molecule type" value="Genomic_DNA"/>
</dbReference>
<name>A0A1S6L3J2_9CAUD</name>
<proteinExistence type="predicted"/>
<dbReference type="Proteomes" id="UP000221250">
    <property type="component" value="Segment"/>
</dbReference>